<dbReference type="InterPro" id="IPR007737">
    <property type="entry name" value="Mga_HTH"/>
</dbReference>
<evidence type="ECO:0000256" key="5">
    <source>
        <dbReference type="ARBA" id="ARBA00023163"/>
    </source>
</evidence>
<dbReference type="Gene3D" id="3.40.50.2300">
    <property type="match status" value="1"/>
</dbReference>
<name>A0AAW8RQG0_ENTAV</name>
<dbReference type="PROSITE" id="PS51099">
    <property type="entry name" value="PTS_EIIB_TYPE_2"/>
    <property type="match status" value="1"/>
</dbReference>
<dbReference type="SUPFAM" id="SSF55804">
    <property type="entry name" value="Phoshotransferase/anion transport protein"/>
    <property type="match status" value="1"/>
</dbReference>
<feature type="domain" description="PRD" evidence="8">
    <location>
        <begin position="282"/>
        <end position="390"/>
    </location>
</feature>
<dbReference type="Proteomes" id="UP001260773">
    <property type="component" value="Unassembled WGS sequence"/>
</dbReference>
<dbReference type="Pfam" id="PF00359">
    <property type="entry name" value="PTS_EIIA_2"/>
    <property type="match status" value="1"/>
</dbReference>
<comment type="caution">
    <text evidence="9">The sequence shown here is derived from an EMBL/GenBank/DDBJ whole genome shotgun (WGS) entry which is preliminary data.</text>
</comment>
<dbReference type="Gene3D" id="1.10.1790.10">
    <property type="entry name" value="PRD domain"/>
    <property type="match status" value="1"/>
</dbReference>
<dbReference type="CDD" id="cd05568">
    <property type="entry name" value="PTS_IIB_bgl_like"/>
    <property type="match status" value="1"/>
</dbReference>
<evidence type="ECO:0000256" key="2">
    <source>
        <dbReference type="ARBA" id="ARBA00022737"/>
    </source>
</evidence>
<dbReference type="InterPro" id="IPR016152">
    <property type="entry name" value="PTrfase/Anion_transptr"/>
</dbReference>
<dbReference type="RefSeq" id="WP_048718573.1">
    <property type="nucleotide sequence ID" value="NZ_JADPDV010000067.1"/>
</dbReference>
<evidence type="ECO:0000259" key="6">
    <source>
        <dbReference type="PROSITE" id="PS51094"/>
    </source>
</evidence>
<dbReference type="Gene3D" id="1.10.10.10">
    <property type="entry name" value="Winged helix-like DNA-binding domain superfamily/Winged helix DNA-binding domain"/>
    <property type="match status" value="1"/>
</dbReference>
<dbReference type="GO" id="GO:0009401">
    <property type="term" value="P:phosphoenolpyruvate-dependent sugar phosphotransferase system"/>
    <property type="evidence" value="ECO:0007669"/>
    <property type="project" value="InterPro"/>
</dbReference>
<dbReference type="InterPro" id="IPR002178">
    <property type="entry name" value="PTS_EIIA_type-2_dom"/>
</dbReference>
<protein>
    <submittedName>
        <fullName evidence="9">BglG family transcription antiterminator</fullName>
    </submittedName>
</protein>
<dbReference type="Pfam" id="PF08279">
    <property type="entry name" value="HTH_11"/>
    <property type="match status" value="1"/>
</dbReference>
<dbReference type="Pfam" id="PF00874">
    <property type="entry name" value="PRD"/>
    <property type="match status" value="1"/>
</dbReference>
<dbReference type="PANTHER" id="PTHR30185:SF18">
    <property type="entry name" value="TRANSCRIPTIONAL REGULATOR MTLR"/>
    <property type="match status" value="1"/>
</dbReference>
<feature type="domain" description="PTS EIIB type-2" evidence="7">
    <location>
        <begin position="395"/>
        <end position="484"/>
    </location>
</feature>
<dbReference type="PROSITE" id="PS51372">
    <property type="entry name" value="PRD_2"/>
    <property type="match status" value="2"/>
</dbReference>
<keyword evidence="5" id="KW-0804">Transcription</keyword>
<accession>A0AAW8RQG0</accession>
<keyword evidence="4" id="KW-0010">Activator</keyword>
<keyword evidence="3" id="KW-0805">Transcription regulation</keyword>
<evidence type="ECO:0000256" key="3">
    <source>
        <dbReference type="ARBA" id="ARBA00023015"/>
    </source>
</evidence>
<evidence type="ECO:0000259" key="7">
    <source>
        <dbReference type="PROSITE" id="PS51099"/>
    </source>
</evidence>
<keyword evidence="2" id="KW-0677">Repeat</keyword>
<dbReference type="PROSITE" id="PS51094">
    <property type="entry name" value="PTS_EIIA_TYPE_2"/>
    <property type="match status" value="1"/>
</dbReference>
<dbReference type="Gene3D" id="3.40.930.10">
    <property type="entry name" value="Mannitol-specific EII, Chain A"/>
    <property type="match status" value="1"/>
</dbReference>
<dbReference type="EMBL" id="JARPWH010000017">
    <property type="protein sequence ID" value="MDT2402080.1"/>
    <property type="molecule type" value="Genomic_DNA"/>
</dbReference>
<dbReference type="SUPFAM" id="SSF52794">
    <property type="entry name" value="PTS system IIB component-like"/>
    <property type="match status" value="1"/>
</dbReference>
<evidence type="ECO:0000313" key="10">
    <source>
        <dbReference type="Proteomes" id="UP001260773"/>
    </source>
</evidence>
<dbReference type="PANTHER" id="PTHR30185">
    <property type="entry name" value="CRYPTIC BETA-GLUCOSIDE BGL OPERON ANTITERMINATOR"/>
    <property type="match status" value="1"/>
</dbReference>
<gene>
    <name evidence="9" type="ORF">P7D43_06840</name>
</gene>
<dbReference type="GO" id="GO:0006355">
    <property type="term" value="P:regulation of DNA-templated transcription"/>
    <property type="evidence" value="ECO:0007669"/>
    <property type="project" value="InterPro"/>
</dbReference>
<dbReference type="SUPFAM" id="SSF63520">
    <property type="entry name" value="PTS-regulatory domain, PRD"/>
    <property type="match status" value="2"/>
</dbReference>
<dbReference type="InterPro" id="IPR036388">
    <property type="entry name" value="WH-like_DNA-bd_sf"/>
</dbReference>
<dbReference type="InterPro" id="IPR011608">
    <property type="entry name" value="PRD"/>
</dbReference>
<feature type="domain" description="PRD" evidence="8">
    <location>
        <begin position="176"/>
        <end position="278"/>
    </location>
</feature>
<organism evidence="9 10">
    <name type="scientific">Enterococcus avium</name>
    <name type="common">Streptococcus avium</name>
    <dbReference type="NCBI Taxonomy" id="33945"/>
    <lineage>
        <taxon>Bacteria</taxon>
        <taxon>Bacillati</taxon>
        <taxon>Bacillota</taxon>
        <taxon>Bacilli</taxon>
        <taxon>Lactobacillales</taxon>
        <taxon>Enterococcaceae</taxon>
        <taxon>Enterococcus</taxon>
    </lineage>
</organism>
<dbReference type="AlphaFoldDB" id="A0AAW8RQG0"/>
<evidence type="ECO:0000256" key="1">
    <source>
        <dbReference type="ARBA" id="ARBA00022679"/>
    </source>
</evidence>
<dbReference type="InterPro" id="IPR013196">
    <property type="entry name" value="HTH_11"/>
</dbReference>
<evidence type="ECO:0000259" key="8">
    <source>
        <dbReference type="PROSITE" id="PS51372"/>
    </source>
</evidence>
<dbReference type="InterPro" id="IPR050661">
    <property type="entry name" value="BglG_antiterminators"/>
</dbReference>
<dbReference type="InterPro" id="IPR013011">
    <property type="entry name" value="PTS_EIIB_2"/>
</dbReference>
<reference evidence="9" key="1">
    <citation type="submission" date="2023-03" db="EMBL/GenBank/DDBJ databases">
        <authorList>
            <person name="Shen W."/>
            <person name="Cai J."/>
        </authorList>
    </citation>
    <scope>NUCLEOTIDE SEQUENCE</scope>
    <source>
        <strain evidence="9">P33-2</strain>
    </source>
</reference>
<feature type="domain" description="PTS EIIA type-2" evidence="6">
    <location>
        <begin position="532"/>
        <end position="675"/>
    </location>
</feature>
<dbReference type="Pfam" id="PF05043">
    <property type="entry name" value="Mga"/>
    <property type="match status" value="1"/>
</dbReference>
<dbReference type="InterPro" id="IPR036095">
    <property type="entry name" value="PTS_EIIB-like_sf"/>
</dbReference>
<dbReference type="InterPro" id="IPR036634">
    <property type="entry name" value="PRD_sf"/>
</dbReference>
<evidence type="ECO:0000256" key="4">
    <source>
        <dbReference type="ARBA" id="ARBA00023159"/>
    </source>
</evidence>
<dbReference type="GO" id="GO:0008982">
    <property type="term" value="F:protein-N(PI)-phosphohistidine-sugar phosphotransferase activity"/>
    <property type="evidence" value="ECO:0007669"/>
    <property type="project" value="InterPro"/>
</dbReference>
<evidence type="ECO:0000313" key="9">
    <source>
        <dbReference type="EMBL" id="MDT2402080.1"/>
    </source>
</evidence>
<keyword evidence="1" id="KW-0808">Transferase</keyword>
<dbReference type="CDD" id="cd00211">
    <property type="entry name" value="PTS_IIA_fru"/>
    <property type="match status" value="1"/>
</dbReference>
<sequence>MDNRLSNLYSLLAKQGKTFEIPYLAKRFQVSTRTIYNDIKKLNETLMAASEEIIAIEKGRVYYSVDNPVEIEKLLLKNSDFISGDKSIRRVRLLETILLLPDYFSSEELLRKTLVSKNTLLSDLQEVRKILQKNKITLESLPFRGYRVIGDEIDIRNLLAATLEQDPLLFETEHYEMEQPLLAEIESFIEKICGQLGIQLSDESFQKVILHFWITKKRSALGKTLAASNKKDILSKEEKALHERRRELTELFRQSINLAEQLYLANKISEASITKYQELLSDKWVTFNLVIERFISAVNIQLPELDFKGDKKLYEGLINHLRPAYKRALANETLENPMYEHVLEHYRELHWIVQKQISVIERMLEIEFTDHETSFFTLFFAASVERSKFYVPHKAKVVIICNAGISTSEILKSKIKSIFSVDVIGTFGAREGVRWIAEHKVDLVITTIPLDLKRVPFVQVNPYLSEEDIQIISEFIKPVFHEINVDDLLRMVNKYVKLSTQQIHNLTEEFKEYLNIRSSENLKREYRPMLKEILSEDLIDLHYHAENRDEAVKRSGELLVNKGLASANYIEGMIRNVEINGTYIVIAPGIAMPHARPEEGALAIGFSIVTLEEPVVFGHPKNDPVNIVIGLCAVDHQTHLKALAELVEILSHEQNVKNFLKATNASEILAMVKASYELVK</sequence>
<proteinExistence type="predicted"/>